<name>A0ABS4AE81_9PROT</name>
<reference evidence="3 4" key="1">
    <citation type="submission" date="2021-03" db="EMBL/GenBank/DDBJ databases">
        <authorList>
            <person name="So Y."/>
        </authorList>
    </citation>
    <scope>NUCLEOTIDE SEQUENCE [LARGE SCALE GENOMIC DNA]</scope>
    <source>
        <strain evidence="3 4">SSH11</strain>
    </source>
</reference>
<dbReference type="SUPFAM" id="SSF55154">
    <property type="entry name" value="CYTH-like phosphatases"/>
    <property type="match status" value="1"/>
</dbReference>
<feature type="domain" description="CHAD" evidence="2">
    <location>
        <begin position="219"/>
        <end position="500"/>
    </location>
</feature>
<keyword evidence="4" id="KW-1185">Reference proteome</keyword>
<dbReference type="SMART" id="SM01118">
    <property type="entry name" value="CYTH"/>
    <property type="match status" value="1"/>
</dbReference>
<dbReference type="Pfam" id="PF01928">
    <property type="entry name" value="CYTH"/>
    <property type="match status" value="1"/>
</dbReference>
<gene>
    <name evidence="3" type="ORF">J8J14_11070</name>
</gene>
<dbReference type="Proteomes" id="UP000681594">
    <property type="component" value="Unassembled WGS sequence"/>
</dbReference>
<dbReference type="Pfam" id="PF05235">
    <property type="entry name" value="CHAD"/>
    <property type="match status" value="1"/>
</dbReference>
<evidence type="ECO:0000259" key="2">
    <source>
        <dbReference type="PROSITE" id="PS51708"/>
    </source>
</evidence>
<evidence type="ECO:0000313" key="4">
    <source>
        <dbReference type="Proteomes" id="UP000681594"/>
    </source>
</evidence>
<dbReference type="RefSeq" id="WP_209379571.1">
    <property type="nucleotide sequence ID" value="NZ_JAGIZB010000009.1"/>
</dbReference>
<sequence length="509" mass="56016">MNHTTEPPPKELEIKFQLPDGCEAALASHPALASCEAHSSRREVTTYFDTPDHRLADAGASLRVRQSEGRHVQTLKLRDGAGPFGRAEWEWPLPGEEPDPARLAQTPLASLANDGTRLIALFTAEVTRSIRTLRQDGTLVEVTTDLGAIRAGEAQEPIREMELELKEGDPAALYRLASAIQAETPLLLGTEAKSDRGWRLLTGQPREVEKQDDLDFPPDITAGEAFRNITGATLASLLANQPAAAAGVMEGIHQMRVAIRRLRACLALFRPCLDEEREEAFTGQLRQLGRCLGAARDWDVFCAETLPHLAGRGLPEPLLGRLLAAAETERAAAHESLSAEFARPALTRTVLGLAAWAEDPVALSGQPDGGDMAEPLADLAPELEERLARRVLRRGRRIRHRTDEELHDLRKSLKRLRYGVEFLAPLHRRKRVSAYLRRCKDLQEELGALNDGAMAVTLAEQLAARDKALEPAVHSLQAWAGHRRAEALERLPKAWRGFRHAALPRVSAG</sequence>
<dbReference type="InterPro" id="IPR023577">
    <property type="entry name" value="CYTH_domain"/>
</dbReference>
<protein>
    <submittedName>
        <fullName evidence="3">CHAD domain-containing protein</fullName>
    </submittedName>
</protein>
<dbReference type="SMART" id="SM00880">
    <property type="entry name" value="CHAD"/>
    <property type="match status" value="1"/>
</dbReference>
<dbReference type="PANTHER" id="PTHR39569">
    <property type="entry name" value="INORGANIC TRIPHOSPHATASE"/>
    <property type="match status" value="1"/>
</dbReference>
<dbReference type="InterPro" id="IPR033469">
    <property type="entry name" value="CYTH-like_dom_sf"/>
</dbReference>
<dbReference type="EMBL" id="JAGIZB010000009">
    <property type="protein sequence ID" value="MBP0445320.1"/>
    <property type="molecule type" value="Genomic_DNA"/>
</dbReference>
<dbReference type="InterPro" id="IPR039013">
    <property type="entry name" value="YgiF"/>
</dbReference>
<evidence type="ECO:0000259" key="1">
    <source>
        <dbReference type="PROSITE" id="PS51707"/>
    </source>
</evidence>
<dbReference type="InterPro" id="IPR038186">
    <property type="entry name" value="CHAD_dom_sf"/>
</dbReference>
<dbReference type="PROSITE" id="PS51708">
    <property type="entry name" value="CHAD"/>
    <property type="match status" value="1"/>
</dbReference>
<dbReference type="Gene3D" id="1.40.20.10">
    <property type="entry name" value="CHAD domain"/>
    <property type="match status" value="1"/>
</dbReference>
<proteinExistence type="predicted"/>
<dbReference type="PROSITE" id="PS51707">
    <property type="entry name" value="CYTH"/>
    <property type="match status" value="1"/>
</dbReference>
<organism evidence="3 4">
    <name type="scientific">Pararoseomonas baculiformis</name>
    <dbReference type="NCBI Taxonomy" id="2820812"/>
    <lineage>
        <taxon>Bacteria</taxon>
        <taxon>Pseudomonadati</taxon>
        <taxon>Pseudomonadota</taxon>
        <taxon>Alphaproteobacteria</taxon>
        <taxon>Acetobacterales</taxon>
        <taxon>Acetobacteraceae</taxon>
        <taxon>Pararoseomonas</taxon>
    </lineage>
</organism>
<dbReference type="Gene3D" id="2.40.320.10">
    <property type="entry name" value="Hypothetical Protein Pfu-838710-001"/>
    <property type="match status" value="1"/>
</dbReference>
<evidence type="ECO:0000313" key="3">
    <source>
        <dbReference type="EMBL" id="MBP0445320.1"/>
    </source>
</evidence>
<accession>A0ABS4AE81</accession>
<comment type="caution">
    <text evidence="3">The sequence shown here is derived from an EMBL/GenBank/DDBJ whole genome shotgun (WGS) entry which is preliminary data.</text>
</comment>
<feature type="domain" description="CYTH" evidence="1">
    <location>
        <begin position="9"/>
        <end position="204"/>
    </location>
</feature>
<dbReference type="CDD" id="cd07756">
    <property type="entry name" value="CYTH-like_Pase_CHAD"/>
    <property type="match status" value="1"/>
</dbReference>
<dbReference type="InterPro" id="IPR007899">
    <property type="entry name" value="CHAD_dom"/>
</dbReference>
<dbReference type="PANTHER" id="PTHR39569:SF1">
    <property type="entry name" value="INORGANIC TRIPHOSPHATASE"/>
    <property type="match status" value="1"/>
</dbReference>